<name>A0A9I9D6L9_CUCME</name>
<protein>
    <submittedName>
        <fullName evidence="1">Uncharacterized protein</fullName>
    </submittedName>
</protein>
<dbReference type="Gramene" id="MELO3C013827.2.1">
    <property type="protein sequence ID" value="MELO3C013827.2.1"/>
    <property type="gene ID" value="MELO3C013827.2"/>
</dbReference>
<accession>A0A9I9D6L9</accession>
<proteinExistence type="predicted"/>
<dbReference type="EnsemblPlants" id="MELO3C013827.2.1">
    <property type="protein sequence ID" value="MELO3C013827.2.1"/>
    <property type="gene ID" value="MELO3C013827.2"/>
</dbReference>
<reference evidence="1" key="1">
    <citation type="submission" date="2023-03" db="UniProtKB">
        <authorList>
            <consortium name="EnsemblPlants"/>
        </authorList>
    </citation>
    <scope>IDENTIFICATION</scope>
</reference>
<organism evidence="1">
    <name type="scientific">Cucumis melo</name>
    <name type="common">Muskmelon</name>
    <dbReference type="NCBI Taxonomy" id="3656"/>
    <lineage>
        <taxon>Eukaryota</taxon>
        <taxon>Viridiplantae</taxon>
        <taxon>Streptophyta</taxon>
        <taxon>Embryophyta</taxon>
        <taxon>Tracheophyta</taxon>
        <taxon>Spermatophyta</taxon>
        <taxon>Magnoliopsida</taxon>
        <taxon>eudicotyledons</taxon>
        <taxon>Gunneridae</taxon>
        <taxon>Pentapetalae</taxon>
        <taxon>rosids</taxon>
        <taxon>fabids</taxon>
        <taxon>Cucurbitales</taxon>
        <taxon>Cucurbitaceae</taxon>
        <taxon>Benincaseae</taxon>
        <taxon>Cucumis</taxon>
    </lineage>
</organism>
<dbReference type="AlphaFoldDB" id="A0A9I9D6L9"/>
<sequence length="31" mass="3536">MRTISSRNSVLFLHASVFVRFAETTPPQSKK</sequence>
<evidence type="ECO:0000313" key="1">
    <source>
        <dbReference type="EnsemblPlants" id="MELO3C013827.2.1"/>
    </source>
</evidence>